<name>A0ABW4AN46_9ACTN</name>
<dbReference type="EMBL" id="JBHTMK010000055">
    <property type="protein sequence ID" value="MFD1372277.1"/>
    <property type="molecule type" value="Genomic_DNA"/>
</dbReference>
<organism evidence="1 2">
    <name type="scientific">Actinoplanes sichuanensis</name>
    <dbReference type="NCBI Taxonomy" id="512349"/>
    <lineage>
        <taxon>Bacteria</taxon>
        <taxon>Bacillati</taxon>
        <taxon>Actinomycetota</taxon>
        <taxon>Actinomycetes</taxon>
        <taxon>Micromonosporales</taxon>
        <taxon>Micromonosporaceae</taxon>
        <taxon>Actinoplanes</taxon>
    </lineage>
</organism>
<dbReference type="RefSeq" id="WP_317796285.1">
    <property type="nucleotide sequence ID" value="NZ_AP028461.1"/>
</dbReference>
<dbReference type="Proteomes" id="UP001597183">
    <property type="component" value="Unassembled WGS sequence"/>
</dbReference>
<reference evidence="2" key="1">
    <citation type="journal article" date="2019" name="Int. J. Syst. Evol. Microbiol.">
        <title>The Global Catalogue of Microorganisms (GCM) 10K type strain sequencing project: providing services to taxonomists for standard genome sequencing and annotation.</title>
        <authorList>
            <consortium name="The Broad Institute Genomics Platform"/>
            <consortium name="The Broad Institute Genome Sequencing Center for Infectious Disease"/>
            <person name="Wu L."/>
            <person name="Ma J."/>
        </authorList>
    </citation>
    <scope>NUCLEOTIDE SEQUENCE [LARGE SCALE GENOMIC DNA]</scope>
    <source>
        <strain evidence="2">CCM 7526</strain>
    </source>
</reference>
<accession>A0ABW4AN46</accession>
<keyword evidence="2" id="KW-1185">Reference proteome</keyword>
<protein>
    <recommendedName>
        <fullName evidence="3">DUF4288 domain-containing protein</fullName>
    </recommendedName>
</protein>
<proteinExistence type="predicted"/>
<evidence type="ECO:0000313" key="2">
    <source>
        <dbReference type="Proteomes" id="UP001597183"/>
    </source>
</evidence>
<evidence type="ECO:0000313" key="1">
    <source>
        <dbReference type="EMBL" id="MFD1372277.1"/>
    </source>
</evidence>
<sequence>MASVRCLFRLDAQPPATYEERITLWRASSPEEAVILAEAEAGEYAVDVGGEYLGLAQVYTLADEPGHGAELFSLLRDSRLEPAAYLDAFFDTGDERQGVIEASEN</sequence>
<gene>
    <name evidence="1" type="ORF">ACFQ5G_43735</name>
</gene>
<evidence type="ECO:0008006" key="3">
    <source>
        <dbReference type="Google" id="ProtNLM"/>
    </source>
</evidence>
<comment type="caution">
    <text evidence="1">The sequence shown here is derived from an EMBL/GenBank/DDBJ whole genome shotgun (WGS) entry which is preliminary data.</text>
</comment>